<evidence type="ECO:0000313" key="3">
    <source>
        <dbReference type="Proteomes" id="UP000324222"/>
    </source>
</evidence>
<organism evidence="2 3">
    <name type="scientific">Portunus trituberculatus</name>
    <name type="common">Swimming crab</name>
    <name type="synonym">Neptunus trituberculatus</name>
    <dbReference type="NCBI Taxonomy" id="210409"/>
    <lineage>
        <taxon>Eukaryota</taxon>
        <taxon>Metazoa</taxon>
        <taxon>Ecdysozoa</taxon>
        <taxon>Arthropoda</taxon>
        <taxon>Crustacea</taxon>
        <taxon>Multicrustacea</taxon>
        <taxon>Malacostraca</taxon>
        <taxon>Eumalacostraca</taxon>
        <taxon>Eucarida</taxon>
        <taxon>Decapoda</taxon>
        <taxon>Pleocyemata</taxon>
        <taxon>Brachyura</taxon>
        <taxon>Eubrachyura</taxon>
        <taxon>Portunoidea</taxon>
        <taxon>Portunidae</taxon>
        <taxon>Portuninae</taxon>
        <taxon>Portunus</taxon>
    </lineage>
</organism>
<feature type="compositionally biased region" description="Pro residues" evidence="1">
    <location>
        <begin position="76"/>
        <end position="87"/>
    </location>
</feature>
<dbReference type="EMBL" id="VSRR010021021">
    <property type="protein sequence ID" value="MPC63595.1"/>
    <property type="molecule type" value="Genomic_DNA"/>
</dbReference>
<dbReference type="Proteomes" id="UP000324222">
    <property type="component" value="Unassembled WGS sequence"/>
</dbReference>
<accession>A0A5B7H1V0</accession>
<dbReference type="AlphaFoldDB" id="A0A5B7H1V0"/>
<keyword evidence="3" id="KW-1185">Reference proteome</keyword>
<evidence type="ECO:0000313" key="2">
    <source>
        <dbReference type="EMBL" id="MPC63595.1"/>
    </source>
</evidence>
<feature type="region of interest" description="Disordered" evidence="1">
    <location>
        <begin position="58"/>
        <end position="87"/>
    </location>
</feature>
<protein>
    <submittedName>
        <fullName evidence="2">Uncharacterized protein</fullName>
    </submittedName>
</protein>
<gene>
    <name evidence="2" type="ORF">E2C01_057694</name>
</gene>
<comment type="caution">
    <text evidence="2">The sequence shown here is derived from an EMBL/GenBank/DDBJ whole genome shotgun (WGS) entry which is preliminary data.</text>
</comment>
<proteinExistence type="predicted"/>
<sequence length="87" mass="9033">MPKIRRTCAEASEVARLVASVACWPCSTRVGPSATEALRAGPSRATCTDIVATSAMMAARDPPRITHTPSGQPAGEPGPPVSPQYTE</sequence>
<name>A0A5B7H1V0_PORTR</name>
<evidence type="ECO:0000256" key="1">
    <source>
        <dbReference type="SAM" id="MobiDB-lite"/>
    </source>
</evidence>
<reference evidence="2 3" key="1">
    <citation type="submission" date="2019-05" db="EMBL/GenBank/DDBJ databases">
        <title>Another draft genome of Portunus trituberculatus and its Hox gene families provides insights of decapod evolution.</title>
        <authorList>
            <person name="Jeong J.-H."/>
            <person name="Song I."/>
            <person name="Kim S."/>
            <person name="Choi T."/>
            <person name="Kim D."/>
            <person name="Ryu S."/>
            <person name="Kim W."/>
        </authorList>
    </citation>
    <scope>NUCLEOTIDE SEQUENCE [LARGE SCALE GENOMIC DNA]</scope>
    <source>
        <tissue evidence="2">Muscle</tissue>
    </source>
</reference>